<keyword evidence="8" id="KW-1185">Reference proteome</keyword>
<evidence type="ECO:0000256" key="2">
    <source>
        <dbReference type="ARBA" id="ARBA00011643"/>
    </source>
</evidence>
<dbReference type="CDD" id="cd05313">
    <property type="entry name" value="NAD_bind_2_Glu_DH"/>
    <property type="match status" value="1"/>
</dbReference>
<dbReference type="SUPFAM" id="SSF51735">
    <property type="entry name" value="NAD(P)-binding Rossmann-fold domains"/>
    <property type="match status" value="1"/>
</dbReference>
<feature type="domain" description="Glutamate/phenylalanine/leucine/valine/L-tryptophan dehydrogenase C-terminal" evidence="6">
    <location>
        <begin position="204"/>
        <end position="446"/>
    </location>
</feature>
<dbReference type="Pfam" id="PF00208">
    <property type="entry name" value="ELFV_dehydrog"/>
    <property type="match status" value="1"/>
</dbReference>
<dbReference type="Gene3D" id="1.10.285.10">
    <property type="entry name" value="Glutamate Dehydrogenase, chain A, domain 3"/>
    <property type="match status" value="2"/>
</dbReference>
<gene>
    <name evidence="7" type="primary">gdhA</name>
    <name evidence="7" type="ORF">QTN89_18760</name>
</gene>
<evidence type="ECO:0000259" key="6">
    <source>
        <dbReference type="SMART" id="SM00839"/>
    </source>
</evidence>
<dbReference type="PRINTS" id="PR00082">
    <property type="entry name" value="GLFDHDRGNASE"/>
</dbReference>
<dbReference type="EMBL" id="JASZZN010000014">
    <property type="protein sequence ID" value="MDM4017497.1"/>
    <property type="molecule type" value="Genomic_DNA"/>
</dbReference>
<dbReference type="NCBIfam" id="NF006929">
    <property type="entry name" value="PRK09414.1"/>
    <property type="match status" value="1"/>
</dbReference>
<protein>
    <recommendedName>
        <fullName evidence="4">Glutamate dehydrogenase</fullName>
    </recommendedName>
</protein>
<comment type="similarity">
    <text evidence="1 4 5">Belongs to the Glu/Leu/Phe/Val dehydrogenases family.</text>
</comment>
<dbReference type="Pfam" id="PF02812">
    <property type="entry name" value="ELFV_dehydrog_N"/>
    <property type="match status" value="1"/>
</dbReference>
<dbReference type="PIRSF" id="PIRSF000185">
    <property type="entry name" value="Glu_DH"/>
    <property type="match status" value="1"/>
</dbReference>
<evidence type="ECO:0000256" key="3">
    <source>
        <dbReference type="ARBA" id="ARBA00023002"/>
    </source>
</evidence>
<proteinExistence type="inferred from homology"/>
<dbReference type="InterPro" id="IPR036291">
    <property type="entry name" value="NAD(P)-bd_dom_sf"/>
</dbReference>
<accession>A0ABT7PLX2</accession>
<dbReference type="InterPro" id="IPR033922">
    <property type="entry name" value="NAD_bind_Glu_DH"/>
</dbReference>
<dbReference type="InterPro" id="IPR033524">
    <property type="entry name" value="Glu/Leu/Phe/Val_DH_AS"/>
</dbReference>
<dbReference type="InterPro" id="IPR014362">
    <property type="entry name" value="Glu_DH"/>
</dbReference>
<evidence type="ECO:0000256" key="1">
    <source>
        <dbReference type="ARBA" id="ARBA00006382"/>
    </source>
</evidence>
<evidence type="ECO:0000256" key="4">
    <source>
        <dbReference type="PIRNR" id="PIRNR000185"/>
    </source>
</evidence>
<organism evidence="7 8">
    <name type="scientific">Roseiconus lacunae</name>
    <dbReference type="NCBI Taxonomy" id="2605694"/>
    <lineage>
        <taxon>Bacteria</taxon>
        <taxon>Pseudomonadati</taxon>
        <taxon>Planctomycetota</taxon>
        <taxon>Planctomycetia</taxon>
        <taxon>Pirellulales</taxon>
        <taxon>Pirellulaceae</taxon>
        <taxon>Roseiconus</taxon>
    </lineage>
</organism>
<dbReference type="InterPro" id="IPR006096">
    <property type="entry name" value="Glu/Leu/Phe/Val/Trp_DH_C"/>
</dbReference>
<dbReference type="InterPro" id="IPR050724">
    <property type="entry name" value="Glu_Leu_Phe_Val_DH"/>
</dbReference>
<dbReference type="Gene3D" id="3.40.50.720">
    <property type="entry name" value="NAD(P)-binding Rossmann-like Domain"/>
    <property type="match status" value="1"/>
</dbReference>
<name>A0ABT7PLX2_9BACT</name>
<reference evidence="7 8" key="1">
    <citation type="submission" date="2023-06" db="EMBL/GenBank/DDBJ databases">
        <title>Roseiconus lacunae JC819 isolated from Gulf of Mannar region, Tamil Nadu.</title>
        <authorList>
            <person name="Pk S."/>
            <person name="Ch S."/>
            <person name="Ch V.R."/>
        </authorList>
    </citation>
    <scope>NUCLEOTIDE SEQUENCE [LARGE SCALE GENOMIC DNA]</scope>
    <source>
        <strain evidence="7 8">JC819</strain>
    </source>
</reference>
<evidence type="ECO:0000313" key="8">
    <source>
        <dbReference type="Proteomes" id="UP001239462"/>
    </source>
</evidence>
<sequence length="448" mass="49308">MSIEQELEQFMSGLKKRNPHEEEFHQAVEEVATSVLPWYMDHEAYRKAQILERVTEPDRIVTFRVCWETDEGDVRANRAWRVQFNHSLGPYKGGLRFHPSVTQSILKFLGFEQIFKNSLTGLPMGGAKGGSNFNPKGKSEREVMRFCQSMMTELHRHIGEDVDVPAGDIGVGGREISYLFGQYMRLENRWSGVLTGKGLSFGGSAVRTEATGYGCVYFCEHMLAQHGEEIAGKKVVISGSGNVALYAAEKAIEKGTKVVTLSDSSGFVHVTDGLTEQQLHFVKELKENRRGRISELADEFGSVKFYPKARPWGVDCDVALPCATQNEMDASDAIELARSGCLAVCEGANMPLTADAAKVLADHKVLHAPGKASNAGGVAVSGLEQSQNAMRISWSREEVDERLRSIIANIHARCVEYGHQQGRVNYVDGANIAGFKKVADAMLAYGVV</sequence>
<dbReference type="SMART" id="SM00839">
    <property type="entry name" value="ELFV_dehydrog"/>
    <property type="match status" value="1"/>
</dbReference>
<dbReference type="InterPro" id="IPR046346">
    <property type="entry name" value="Aminoacid_DH-like_N_sf"/>
</dbReference>
<dbReference type="Proteomes" id="UP001239462">
    <property type="component" value="Unassembled WGS sequence"/>
</dbReference>
<comment type="subunit">
    <text evidence="2">Homohexamer.</text>
</comment>
<dbReference type="Gene3D" id="3.40.50.10860">
    <property type="entry name" value="Leucine Dehydrogenase, chain A, domain 1"/>
    <property type="match status" value="1"/>
</dbReference>
<dbReference type="PROSITE" id="PS00074">
    <property type="entry name" value="GLFV_DEHYDROGENASE"/>
    <property type="match status" value="1"/>
</dbReference>
<dbReference type="RefSeq" id="WP_149494768.1">
    <property type="nucleotide sequence ID" value="NZ_CP141221.1"/>
</dbReference>
<keyword evidence="3 4" id="KW-0560">Oxidoreductase</keyword>
<evidence type="ECO:0000313" key="7">
    <source>
        <dbReference type="EMBL" id="MDM4017497.1"/>
    </source>
</evidence>
<comment type="caution">
    <text evidence="7">The sequence shown here is derived from an EMBL/GenBank/DDBJ whole genome shotgun (WGS) entry which is preliminary data.</text>
</comment>
<dbReference type="PANTHER" id="PTHR43571:SF1">
    <property type="entry name" value="NADP-SPECIFIC GLUTAMATE DEHYDROGENASE 1-RELATED"/>
    <property type="match status" value="1"/>
</dbReference>
<dbReference type="PANTHER" id="PTHR43571">
    <property type="entry name" value="NADP-SPECIFIC GLUTAMATE DEHYDROGENASE 1-RELATED"/>
    <property type="match status" value="1"/>
</dbReference>
<evidence type="ECO:0000256" key="5">
    <source>
        <dbReference type="RuleBase" id="RU004417"/>
    </source>
</evidence>
<dbReference type="SUPFAM" id="SSF53223">
    <property type="entry name" value="Aminoacid dehydrogenase-like, N-terminal domain"/>
    <property type="match status" value="1"/>
</dbReference>
<dbReference type="InterPro" id="IPR006097">
    <property type="entry name" value="Glu/Leu/Phe/Val/Trp_DH_dimer"/>
</dbReference>
<dbReference type="GO" id="GO:0004354">
    <property type="term" value="F:glutamate dehydrogenase (NADP+) activity"/>
    <property type="evidence" value="ECO:0007669"/>
    <property type="project" value="UniProtKB-EC"/>
</dbReference>
<dbReference type="InterPro" id="IPR006095">
    <property type="entry name" value="Glu/Leu/Phe/Val/Trp_DH"/>
</dbReference>